<keyword evidence="3" id="KW-1185">Reference proteome</keyword>
<organism evidence="2 3">
    <name type="scientific">Saccharobesus litoralis</name>
    <dbReference type="NCBI Taxonomy" id="2172099"/>
    <lineage>
        <taxon>Bacteria</taxon>
        <taxon>Pseudomonadati</taxon>
        <taxon>Pseudomonadota</taxon>
        <taxon>Gammaproteobacteria</taxon>
        <taxon>Alteromonadales</taxon>
        <taxon>Alteromonadaceae</taxon>
        <taxon>Saccharobesus</taxon>
    </lineage>
</organism>
<dbReference type="Gene3D" id="3.40.50.300">
    <property type="entry name" value="P-loop containing nucleotide triphosphate hydrolases"/>
    <property type="match status" value="1"/>
</dbReference>
<dbReference type="PANTHER" id="PTHR13748:SF46">
    <property type="entry name" value="ZINC CHAPERONE YEIR"/>
    <property type="match status" value="1"/>
</dbReference>
<dbReference type="AlphaFoldDB" id="A0A2S0VLT2"/>
<dbReference type="Pfam" id="PF02492">
    <property type="entry name" value="cobW"/>
    <property type="match status" value="1"/>
</dbReference>
<dbReference type="Proteomes" id="UP000244441">
    <property type="component" value="Chromosome"/>
</dbReference>
<dbReference type="OrthoDB" id="9808822at2"/>
<dbReference type="EMBL" id="CP026604">
    <property type="protein sequence ID" value="AWB65161.1"/>
    <property type="molecule type" value="Genomic_DNA"/>
</dbReference>
<reference evidence="2 3" key="1">
    <citation type="submission" date="2018-01" db="EMBL/GenBank/DDBJ databases">
        <title>Genome sequence of a Cantenovulum-like bacteria.</title>
        <authorList>
            <person name="Tan W.R."/>
            <person name="Lau N.-S."/>
            <person name="Go F."/>
            <person name="Amirul A.-A.A."/>
        </authorList>
    </citation>
    <scope>NUCLEOTIDE SEQUENCE [LARGE SCALE GENOMIC DNA]</scope>
    <source>
        <strain evidence="2 3">CCB-QB4</strain>
    </source>
</reference>
<sequence>MSSVNKVPTHIISGFLGSGKTTVISHLLKHKPQHENWAVLVNEFGKVGIDGSLIKSTSSQDNQIFVKEVPGGCMCCAAGVPVNVALVEILRKIKPDRLLIEPSGLGHLDEIVDILQSETFRHHIGLGYTITLVDARNIADSRYTSHSNFKQQLALADIIVASHADLYDNKQIEKLNRWLALQHEINPKLVTSISNGKLPVSLLTKQSFDENDGNIDLAHTSELEWQNLVNANQAELEQSIADNEVISYHNKGDGYFSYGWHLGQQYLFSLNKLQVFVQEFSQYRVKALVLTDKGIVSVNQTKIDVLPEQENVNESCFEMICWQEVAELEKYVKDCLC</sequence>
<protein>
    <submittedName>
        <fullName evidence="2">Cobalamin biosynthesis protein CobW</fullName>
    </submittedName>
</protein>
<feature type="domain" description="CobW/HypB/UreG nucleotide-binding" evidence="1">
    <location>
        <begin position="8"/>
        <end position="180"/>
    </location>
</feature>
<dbReference type="SUPFAM" id="SSF52540">
    <property type="entry name" value="P-loop containing nucleoside triphosphate hydrolases"/>
    <property type="match status" value="1"/>
</dbReference>
<dbReference type="GO" id="GO:0005737">
    <property type="term" value="C:cytoplasm"/>
    <property type="evidence" value="ECO:0007669"/>
    <property type="project" value="TreeGrafter"/>
</dbReference>
<dbReference type="InterPro" id="IPR027417">
    <property type="entry name" value="P-loop_NTPase"/>
</dbReference>
<dbReference type="CDD" id="cd03112">
    <property type="entry name" value="CobW-like"/>
    <property type="match status" value="1"/>
</dbReference>
<accession>A0A2S0VLT2</accession>
<proteinExistence type="predicted"/>
<name>A0A2S0VLT2_9ALTE</name>
<dbReference type="RefSeq" id="WP_108601238.1">
    <property type="nucleotide sequence ID" value="NZ_CP026604.1"/>
</dbReference>
<dbReference type="InterPro" id="IPR051316">
    <property type="entry name" value="Zinc-reg_GTPase_activator"/>
</dbReference>
<evidence type="ECO:0000313" key="3">
    <source>
        <dbReference type="Proteomes" id="UP000244441"/>
    </source>
</evidence>
<gene>
    <name evidence="2" type="ORF">C2869_01300</name>
</gene>
<dbReference type="PANTHER" id="PTHR13748">
    <property type="entry name" value="COBW-RELATED"/>
    <property type="match status" value="1"/>
</dbReference>
<evidence type="ECO:0000313" key="2">
    <source>
        <dbReference type="EMBL" id="AWB65161.1"/>
    </source>
</evidence>
<evidence type="ECO:0000259" key="1">
    <source>
        <dbReference type="Pfam" id="PF02492"/>
    </source>
</evidence>
<dbReference type="KEGG" id="cate:C2869_01300"/>
<dbReference type="InterPro" id="IPR003495">
    <property type="entry name" value="CobW/HypB/UreG_nucleotide-bd"/>
</dbReference>